<sequence length="112" mass="11991">MEERKKDEEITSSECEEPQTCPPGPGTDTEEILAKDIQRPPRAQDPSRTIARTTATPQEKSRGESQGNHPAATVQSPSGGCSDEPTGPETQPRVGSVEGRNRPPIGATGTRR</sequence>
<proteinExistence type="predicted"/>
<protein>
    <submittedName>
        <fullName evidence="2">Uncharacterized protein</fullName>
    </submittedName>
</protein>
<comment type="caution">
    <text evidence="2">The sequence shown here is derived from an EMBL/GenBank/DDBJ whole genome shotgun (WGS) entry which is preliminary data.</text>
</comment>
<accession>A0AAV9QRE2</accession>
<evidence type="ECO:0000256" key="1">
    <source>
        <dbReference type="SAM" id="MobiDB-lite"/>
    </source>
</evidence>
<keyword evidence="3" id="KW-1185">Reference proteome</keyword>
<evidence type="ECO:0000313" key="2">
    <source>
        <dbReference type="EMBL" id="KAK5599833.1"/>
    </source>
</evidence>
<dbReference type="EMBL" id="JAHHUM010002912">
    <property type="protein sequence ID" value="KAK5599833.1"/>
    <property type="molecule type" value="Genomic_DNA"/>
</dbReference>
<dbReference type="AlphaFoldDB" id="A0AAV9QRE2"/>
<name>A0AAV9QRE2_9TELE</name>
<feature type="compositionally biased region" description="Polar residues" evidence="1">
    <location>
        <begin position="46"/>
        <end position="79"/>
    </location>
</feature>
<gene>
    <name evidence="2" type="ORF">CRENBAI_015083</name>
</gene>
<organism evidence="2 3">
    <name type="scientific">Crenichthys baileyi</name>
    <name type="common">White River springfish</name>
    <dbReference type="NCBI Taxonomy" id="28760"/>
    <lineage>
        <taxon>Eukaryota</taxon>
        <taxon>Metazoa</taxon>
        <taxon>Chordata</taxon>
        <taxon>Craniata</taxon>
        <taxon>Vertebrata</taxon>
        <taxon>Euteleostomi</taxon>
        <taxon>Actinopterygii</taxon>
        <taxon>Neopterygii</taxon>
        <taxon>Teleostei</taxon>
        <taxon>Neoteleostei</taxon>
        <taxon>Acanthomorphata</taxon>
        <taxon>Ovalentaria</taxon>
        <taxon>Atherinomorphae</taxon>
        <taxon>Cyprinodontiformes</taxon>
        <taxon>Goodeidae</taxon>
        <taxon>Crenichthys</taxon>
    </lineage>
</organism>
<feature type="region of interest" description="Disordered" evidence="1">
    <location>
        <begin position="1"/>
        <end position="112"/>
    </location>
</feature>
<reference evidence="2 3" key="1">
    <citation type="submission" date="2021-06" db="EMBL/GenBank/DDBJ databases">
        <authorList>
            <person name="Palmer J.M."/>
        </authorList>
    </citation>
    <scope>NUCLEOTIDE SEQUENCE [LARGE SCALE GENOMIC DNA]</scope>
    <source>
        <strain evidence="2 3">MEX-2019</strain>
        <tissue evidence="2">Muscle</tissue>
    </source>
</reference>
<dbReference type="Proteomes" id="UP001311232">
    <property type="component" value="Unassembled WGS sequence"/>
</dbReference>
<evidence type="ECO:0000313" key="3">
    <source>
        <dbReference type="Proteomes" id="UP001311232"/>
    </source>
</evidence>